<evidence type="ECO:0000256" key="3">
    <source>
        <dbReference type="ARBA" id="ARBA00022691"/>
    </source>
</evidence>
<organism evidence="5 6">
    <name type="scientific">Candidatus Uhrbacteria bacterium CG_4_9_14_3_um_filter_41_35</name>
    <dbReference type="NCBI Taxonomy" id="1975034"/>
    <lineage>
        <taxon>Bacteria</taxon>
        <taxon>Candidatus Uhriibacteriota</taxon>
    </lineage>
</organism>
<dbReference type="Pfam" id="PF13649">
    <property type="entry name" value="Methyltransf_25"/>
    <property type="match status" value="1"/>
</dbReference>
<dbReference type="GO" id="GO:0032259">
    <property type="term" value="P:methylation"/>
    <property type="evidence" value="ECO:0007669"/>
    <property type="project" value="UniProtKB-KW"/>
</dbReference>
<dbReference type="PANTHER" id="PTHR43464:SF19">
    <property type="entry name" value="UBIQUINONE BIOSYNTHESIS O-METHYLTRANSFERASE, MITOCHONDRIAL"/>
    <property type="match status" value="1"/>
</dbReference>
<evidence type="ECO:0000313" key="5">
    <source>
        <dbReference type="EMBL" id="PJA46184.1"/>
    </source>
</evidence>
<evidence type="ECO:0000256" key="2">
    <source>
        <dbReference type="ARBA" id="ARBA00022679"/>
    </source>
</evidence>
<dbReference type="Proteomes" id="UP000231263">
    <property type="component" value="Unassembled WGS sequence"/>
</dbReference>
<dbReference type="InterPro" id="IPR041698">
    <property type="entry name" value="Methyltransf_25"/>
</dbReference>
<gene>
    <name evidence="5" type="ORF">CO173_03525</name>
</gene>
<evidence type="ECO:0000313" key="6">
    <source>
        <dbReference type="Proteomes" id="UP000231263"/>
    </source>
</evidence>
<feature type="domain" description="Methyltransferase" evidence="4">
    <location>
        <begin position="58"/>
        <end position="135"/>
    </location>
</feature>
<keyword evidence="3" id="KW-0949">S-adenosyl-L-methionine</keyword>
<dbReference type="EMBL" id="PFWT01000015">
    <property type="protein sequence ID" value="PJA46184.1"/>
    <property type="molecule type" value="Genomic_DNA"/>
</dbReference>
<reference evidence="6" key="1">
    <citation type="submission" date="2017-09" db="EMBL/GenBank/DDBJ databases">
        <title>Depth-based differentiation of microbial function through sediment-hosted aquifers and enrichment of novel symbionts in the deep terrestrial subsurface.</title>
        <authorList>
            <person name="Probst A.J."/>
            <person name="Ladd B."/>
            <person name="Jarett J.K."/>
            <person name="Geller-Mcgrath D.E."/>
            <person name="Sieber C.M.K."/>
            <person name="Emerson J.B."/>
            <person name="Anantharaman K."/>
            <person name="Thomas B.C."/>
            <person name="Malmstrom R."/>
            <person name="Stieglmeier M."/>
            <person name="Klingl A."/>
            <person name="Woyke T."/>
            <person name="Ryan C.M."/>
            <person name="Banfield J.F."/>
        </authorList>
    </citation>
    <scope>NUCLEOTIDE SEQUENCE [LARGE SCALE GENOMIC DNA]</scope>
</reference>
<evidence type="ECO:0000259" key="4">
    <source>
        <dbReference type="Pfam" id="PF13649"/>
    </source>
</evidence>
<name>A0A2M7XE92_9BACT</name>
<dbReference type="Gene3D" id="3.40.50.150">
    <property type="entry name" value="Vaccinia Virus protein VP39"/>
    <property type="match status" value="1"/>
</dbReference>
<dbReference type="GO" id="GO:0008168">
    <property type="term" value="F:methyltransferase activity"/>
    <property type="evidence" value="ECO:0007669"/>
    <property type="project" value="UniProtKB-KW"/>
</dbReference>
<dbReference type="AlphaFoldDB" id="A0A2M7XE92"/>
<dbReference type="InterPro" id="IPR029063">
    <property type="entry name" value="SAM-dependent_MTases_sf"/>
</dbReference>
<protein>
    <recommendedName>
        <fullName evidence="4">Methyltransferase domain-containing protein</fullName>
    </recommendedName>
</protein>
<keyword evidence="2" id="KW-0808">Transferase</keyword>
<proteinExistence type="predicted"/>
<dbReference type="PANTHER" id="PTHR43464">
    <property type="entry name" value="METHYLTRANSFERASE"/>
    <property type="match status" value="1"/>
</dbReference>
<sequence>MKTNKLTEQYPWLAKINTVEDYLPPKYYQHLLKPYTFGGVSDLLLLKKFLHNKKFSKVLELGCGSGRASDTVVLETSNANYTFSDLSERMLEAAKQHLSEKSSFIVSDSVEYMENTENVYDLVYTLWSFSHSMHQHIHHLGIEKAEDYISSVIKKFIYLNIAKNGSFFLIHFDSLSQEQRILMRQWKRVFPAFTNIDEQSPSKQIIDKILLELDTKGEITLSINHLQGDAIHYESEDEVLETFMNFHLETYFNDSPLTESIIDDIKEQASRYRNENGSFDITPGCYVYSFVKK</sequence>
<dbReference type="CDD" id="cd02440">
    <property type="entry name" value="AdoMet_MTases"/>
    <property type="match status" value="1"/>
</dbReference>
<accession>A0A2M7XE92</accession>
<keyword evidence="1" id="KW-0489">Methyltransferase</keyword>
<comment type="caution">
    <text evidence="5">The sequence shown here is derived from an EMBL/GenBank/DDBJ whole genome shotgun (WGS) entry which is preliminary data.</text>
</comment>
<dbReference type="SUPFAM" id="SSF53335">
    <property type="entry name" value="S-adenosyl-L-methionine-dependent methyltransferases"/>
    <property type="match status" value="1"/>
</dbReference>
<evidence type="ECO:0000256" key="1">
    <source>
        <dbReference type="ARBA" id="ARBA00022603"/>
    </source>
</evidence>